<proteinExistence type="predicted"/>
<feature type="non-terminal residue" evidence="1">
    <location>
        <position position="1"/>
    </location>
</feature>
<dbReference type="EMBL" id="KL891504">
    <property type="protein sequence ID" value="KGL78874.1"/>
    <property type="molecule type" value="Genomic_DNA"/>
</dbReference>
<reference evidence="1 2" key="1">
    <citation type="submission" date="2014-06" db="EMBL/GenBank/DDBJ databases">
        <title>Genome evolution of avian class.</title>
        <authorList>
            <person name="Zhang G."/>
            <person name="Li C."/>
        </authorList>
    </citation>
    <scope>NUCLEOTIDE SEQUENCE [LARGE SCALE GENOMIC DNA]</scope>
    <source>
        <strain evidence="1">BGI_N309</strain>
    </source>
</reference>
<organism evidence="1 2">
    <name type="scientific">Tinamus guttatus</name>
    <name type="common">White-throated tinamou</name>
    <dbReference type="NCBI Taxonomy" id="94827"/>
    <lineage>
        <taxon>Eukaryota</taxon>
        <taxon>Metazoa</taxon>
        <taxon>Chordata</taxon>
        <taxon>Craniata</taxon>
        <taxon>Vertebrata</taxon>
        <taxon>Euteleostomi</taxon>
        <taxon>Archelosauria</taxon>
        <taxon>Archosauria</taxon>
        <taxon>Dinosauria</taxon>
        <taxon>Saurischia</taxon>
        <taxon>Theropoda</taxon>
        <taxon>Coelurosauria</taxon>
        <taxon>Aves</taxon>
        <taxon>Palaeognathae</taxon>
        <taxon>Tinamiformes</taxon>
        <taxon>Tinamidae</taxon>
        <taxon>Tinamus</taxon>
    </lineage>
</organism>
<protein>
    <submittedName>
        <fullName evidence="1">Uncharacterized protein</fullName>
    </submittedName>
</protein>
<feature type="non-terminal residue" evidence="1">
    <location>
        <position position="70"/>
    </location>
</feature>
<name>A0A099Z8R4_TINGU</name>
<dbReference type="AlphaFoldDB" id="A0A099Z8R4"/>
<dbReference type="Proteomes" id="UP000053641">
    <property type="component" value="Unassembled WGS sequence"/>
</dbReference>
<keyword evidence="2" id="KW-1185">Reference proteome</keyword>
<sequence length="70" mass="7648">QFCEHLCHIGELDGVKVKVPIGLCVHVIDFNVTAVKMILLNLFCKIHNFILVNIFFVEGPSGPDGVAEGV</sequence>
<accession>A0A099Z8R4</accession>
<evidence type="ECO:0000313" key="1">
    <source>
        <dbReference type="EMBL" id="KGL78874.1"/>
    </source>
</evidence>
<gene>
    <name evidence="1" type="ORF">N309_12478</name>
</gene>
<evidence type="ECO:0000313" key="2">
    <source>
        <dbReference type="Proteomes" id="UP000053641"/>
    </source>
</evidence>